<dbReference type="AlphaFoldDB" id="A0AAW8JK05"/>
<sequence>MPINQRDDSFDNYLNLIAEKNNGLFSVSSLGVVTGRDAWNYDYSVNKLKNRTSKALSFFNAEIERYKLACSNLDPSQYPDMMEFVKKDLSITSWGGRSWKSPFKRHILQKFNENQFRINLYRPFTKQYHFNSTVFNHSFYSIRSFFPTIDTENLTICITGLGGKKGFSTIISNIILDLNALEAGAQCFPLYVYEDKSLDSNADDLFSQTDAEIAESKYTRKDSISDIGLKHFQAAYPTETINKEDIFYYVYGLLHSEDYRSRYADNLTKELPRIPCVKKAEDFWAFSKAGRDLAYWHLNYETVEPYKAKLDLGSKSLKQLEDKDFYVTKMKFAKKDQKDTVVYNNAITIREIPVEAYDYIVNGKSALEWVMERQGVSTHKDSGIVNDANDWAIETMGDAKYPLELFLRVITVSLETMKIVRSLPKLDI</sequence>
<name>A0AAW8JK05_9GAMM</name>
<evidence type="ECO:0000259" key="1">
    <source>
        <dbReference type="Pfam" id="PF18135"/>
    </source>
</evidence>
<evidence type="ECO:0000313" key="3">
    <source>
        <dbReference type="Proteomes" id="UP001243195"/>
    </source>
</evidence>
<evidence type="ECO:0000313" key="2">
    <source>
        <dbReference type="EMBL" id="MDQ9072362.1"/>
    </source>
</evidence>
<dbReference type="Pfam" id="PF18135">
    <property type="entry name" value="Type_ISP_C"/>
    <property type="match status" value="1"/>
</dbReference>
<organism evidence="2 3">
    <name type="scientific">Acinetobacter gerneri</name>
    <dbReference type="NCBI Taxonomy" id="202952"/>
    <lineage>
        <taxon>Bacteria</taxon>
        <taxon>Pseudomonadati</taxon>
        <taxon>Pseudomonadota</taxon>
        <taxon>Gammaproteobacteria</taxon>
        <taxon>Moraxellales</taxon>
        <taxon>Moraxellaceae</taxon>
        <taxon>Acinetobacter</taxon>
    </lineage>
</organism>
<dbReference type="InterPro" id="IPR041635">
    <property type="entry name" value="Type_ISP_LLaBIII_C"/>
</dbReference>
<feature type="domain" description="Type ISP restriction-modification enzyme LLaBIII C-terminal specificity" evidence="1">
    <location>
        <begin position="24"/>
        <end position="405"/>
    </location>
</feature>
<reference evidence="2" key="1">
    <citation type="submission" date="2023-08" db="EMBL/GenBank/DDBJ databases">
        <title>Emergence of clinically-relevant ST2 carbapenem-resistant Acinetobacter baumannii strains in hospital sewages in Zhejiang, East of China.</title>
        <authorList>
            <person name="Kaichao C."/>
            <person name="Zhang R."/>
        </authorList>
    </citation>
    <scope>NUCLEOTIDE SEQUENCE</scope>
    <source>
        <strain evidence="2">M-SY-60</strain>
    </source>
</reference>
<dbReference type="RefSeq" id="WP_308956759.1">
    <property type="nucleotide sequence ID" value="NZ_JAVIDA010000018.1"/>
</dbReference>
<accession>A0AAW8JK05</accession>
<dbReference type="EMBL" id="JAVIDA010000018">
    <property type="protein sequence ID" value="MDQ9072362.1"/>
    <property type="molecule type" value="Genomic_DNA"/>
</dbReference>
<protein>
    <submittedName>
        <fullName evidence="2">Type ISP restriction/modification enzyme</fullName>
    </submittedName>
</protein>
<comment type="caution">
    <text evidence="2">The sequence shown here is derived from an EMBL/GenBank/DDBJ whole genome shotgun (WGS) entry which is preliminary data.</text>
</comment>
<proteinExistence type="predicted"/>
<dbReference type="Proteomes" id="UP001243195">
    <property type="component" value="Unassembled WGS sequence"/>
</dbReference>
<gene>
    <name evidence="2" type="ORF">RFH51_12955</name>
</gene>